<evidence type="ECO:0000256" key="1">
    <source>
        <dbReference type="ARBA" id="ARBA00001946"/>
    </source>
</evidence>
<evidence type="ECO:0000256" key="6">
    <source>
        <dbReference type="ARBA" id="ARBA00022741"/>
    </source>
</evidence>
<dbReference type="RefSeq" id="WP_381443849.1">
    <property type="nucleotide sequence ID" value="NZ_JBHSNP010000011.1"/>
</dbReference>
<name>A0ABW0TYD3_9BACL</name>
<sequence>MYVFILNPTSGKGAALKIWEKIELLLIARKVPYETHICISPEMTRTYMMEKSASQPIKAFIIVGGDGTVSSAIQQLAATDIPLAILPAGSGNDVARNFGLTVEPDQFVDKLIAGETIRVDLLYVNGLYGMTVAGVGMDAEIGVRADRSFYKRWLNKFNRGAAAYTIAAIIELLIFKPFQGKILVDGSHFPQTDLWLVACGNLKMYGGGLTICPYANYSDGLIDVTILHNAKRWKVLTKLFPALMKGEPVIAKEVTYLKGKEVIIEGNRKLPYVIDGETFNSNRIQLSIRAKALKLVDTSNN</sequence>
<keyword evidence="11" id="KW-0594">Phospholipid biosynthesis</keyword>
<dbReference type="InterPro" id="IPR016064">
    <property type="entry name" value="NAD/diacylglycerol_kinase_sf"/>
</dbReference>
<evidence type="ECO:0000256" key="5">
    <source>
        <dbReference type="ARBA" id="ARBA00022723"/>
    </source>
</evidence>
<dbReference type="InterPro" id="IPR045540">
    <property type="entry name" value="YegS/DAGK_C"/>
</dbReference>
<evidence type="ECO:0000313" key="14">
    <source>
        <dbReference type="EMBL" id="MFC5603418.1"/>
    </source>
</evidence>
<accession>A0ABW0TYD3</accession>
<feature type="domain" description="DAGKc" evidence="13">
    <location>
        <begin position="1"/>
        <end position="128"/>
    </location>
</feature>
<keyword evidence="12" id="KW-1208">Phospholipid metabolism</keyword>
<proteinExistence type="inferred from homology"/>
<keyword evidence="10" id="KW-0443">Lipid metabolism</keyword>
<dbReference type="Gene3D" id="2.60.200.40">
    <property type="match status" value="1"/>
</dbReference>
<dbReference type="PANTHER" id="PTHR12358:SF106">
    <property type="entry name" value="LIPID KINASE YEGS"/>
    <property type="match status" value="1"/>
</dbReference>
<evidence type="ECO:0000256" key="10">
    <source>
        <dbReference type="ARBA" id="ARBA00023098"/>
    </source>
</evidence>
<evidence type="ECO:0000256" key="8">
    <source>
        <dbReference type="ARBA" id="ARBA00022840"/>
    </source>
</evidence>
<evidence type="ECO:0000256" key="2">
    <source>
        <dbReference type="ARBA" id="ARBA00005983"/>
    </source>
</evidence>
<comment type="cofactor">
    <cofactor evidence="1">
        <name>Mg(2+)</name>
        <dbReference type="ChEBI" id="CHEBI:18420"/>
    </cofactor>
</comment>
<dbReference type="EMBL" id="JBHSNP010000011">
    <property type="protein sequence ID" value="MFC5603418.1"/>
    <property type="molecule type" value="Genomic_DNA"/>
</dbReference>
<evidence type="ECO:0000256" key="11">
    <source>
        <dbReference type="ARBA" id="ARBA00023209"/>
    </source>
</evidence>
<keyword evidence="4 14" id="KW-0808">Transferase</keyword>
<dbReference type="PANTHER" id="PTHR12358">
    <property type="entry name" value="SPHINGOSINE KINASE"/>
    <property type="match status" value="1"/>
</dbReference>
<gene>
    <name evidence="14" type="ORF">ACFPTP_09285</name>
</gene>
<evidence type="ECO:0000313" key="15">
    <source>
        <dbReference type="Proteomes" id="UP001596071"/>
    </source>
</evidence>
<dbReference type="NCBIfam" id="TIGR00147">
    <property type="entry name" value="YegS/Rv2252/BmrU family lipid kinase"/>
    <property type="match status" value="1"/>
</dbReference>
<keyword evidence="3" id="KW-0444">Lipid biosynthesis</keyword>
<comment type="similarity">
    <text evidence="2">Belongs to the diacylglycerol/lipid kinase family.</text>
</comment>
<dbReference type="Pfam" id="PF19279">
    <property type="entry name" value="YegS_C"/>
    <property type="match status" value="1"/>
</dbReference>
<dbReference type="InterPro" id="IPR017438">
    <property type="entry name" value="ATP-NAD_kinase_N"/>
</dbReference>
<dbReference type="Gene3D" id="3.40.50.10330">
    <property type="entry name" value="Probable inorganic polyphosphate/atp-NAD kinase, domain 1"/>
    <property type="match status" value="1"/>
</dbReference>
<dbReference type="PROSITE" id="PS50146">
    <property type="entry name" value="DAGK"/>
    <property type="match status" value="1"/>
</dbReference>
<evidence type="ECO:0000256" key="4">
    <source>
        <dbReference type="ARBA" id="ARBA00022679"/>
    </source>
</evidence>
<evidence type="ECO:0000256" key="12">
    <source>
        <dbReference type="ARBA" id="ARBA00023264"/>
    </source>
</evidence>
<dbReference type="Proteomes" id="UP001596071">
    <property type="component" value="Unassembled WGS sequence"/>
</dbReference>
<keyword evidence="9" id="KW-0460">Magnesium</keyword>
<dbReference type="InterPro" id="IPR050187">
    <property type="entry name" value="Lipid_Phosphate_FormReg"/>
</dbReference>
<organism evidence="14 15">
    <name type="scientific">Sporosarcina koreensis</name>
    <dbReference type="NCBI Taxonomy" id="334735"/>
    <lineage>
        <taxon>Bacteria</taxon>
        <taxon>Bacillati</taxon>
        <taxon>Bacillota</taxon>
        <taxon>Bacilli</taxon>
        <taxon>Bacillales</taxon>
        <taxon>Caryophanaceae</taxon>
        <taxon>Sporosarcina</taxon>
    </lineage>
</organism>
<dbReference type="Pfam" id="PF00781">
    <property type="entry name" value="DAGK_cat"/>
    <property type="match status" value="1"/>
</dbReference>
<evidence type="ECO:0000259" key="13">
    <source>
        <dbReference type="PROSITE" id="PS50146"/>
    </source>
</evidence>
<comment type="caution">
    <text evidence="14">The sequence shown here is derived from an EMBL/GenBank/DDBJ whole genome shotgun (WGS) entry which is preliminary data.</text>
</comment>
<keyword evidence="6" id="KW-0547">Nucleotide-binding</keyword>
<dbReference type="SUPFAM" id="SSF111331">
    <property type="entry name" value="NAD kinase/diacylglycerol kinase-like"/>
    <property type="match status" value="1"/>
</dbReference>
<dbReference type="SMART" id="SM00046">
    <property type="entry name" value="DAGKc"/>
    <property type="match status" value="1"/>
</dbReference>
<evidence type="ECO:0000256" key="9">
    <source>
        <dbReference type="ARBA" id="ARBA00022842"/>
    </source>
</evidence>
<keyword evidence="8" id="KW-0067">ATP-binding</keyword>
<reference evidence="15" key="1">
    <citation type="journal article" date="2019" name="Int. J. Syst. Evol. Microbiol.">
        <title>The Global Catalogue of Microorganisms (GCM) 10K type strain sequencing project: providing services to taxonomists for standard genome sequencing and annotation.</title>
        <authorList>
            <consortium name="The Broad Institute Genomics Platform"/>
            <consortium name="The Broad Institute Genome Sequencing Center for Infectious Disease"/>
            <person name="Wu L."/>
            <person name="Ma J."/>
        </authorList>
    </citation>
    <scope>NUCLEOTIDE SEQUENCE [LARGE SCALE GENOMIC DNA]</scope>
    <source>
        <strain evidence="15">KACC 11299</strain>
    </source>
</reference>
<keyword evidence="5" id="KW-0479">Metal-binding</keyword>
<protein>
    <submittedName>
        <fullName evidence="14">Diacylglycerol/lipid kinase family protein</fullName>
        <ecNumber evidence="14">2.7.1.-</ecNumber>
    </submittedName>
</protein>
<keyword evidence="7 14" id="KW-0418">Kinase</keyword>
<evidence type="ECO:0000256" key="3">
    <source>
        <dbReference type="ARBA" id="ARBA00022516"/>
    </source>
</evidence>
<keyword evidence="15" id="KW-1185">Reference proteome</keyword>
<evidence type="ECO:0000256" key="7">
    <source>
        <dbReference type="ARBA" id="ARBA00022777"/>
    </source>
</evidence>
<dbReference type="EC" id="2.7.1.-" evidence="14"/>
<dbReference type="InterPro" id="IPR005218">
    <property type="entry name" value="Diacylglycerol/lipid_kinase"/>
</dbReference>
<dbReference type="GO" id="GO:0016301">
    <property type="term" value="F:kinase activity"/>
    <property type="evidence" value="ECO:0007669"/>
    <property type="project" value="UniProtKB-KW"/>
</dbReference>
<dbReference type="InterPro" id="IPR001206">
    <property type="entry name" value="Diacylglycerol_kinase_cat_dom"/>
</dbReference>